<sequence length="280" mass="31286">MKKWNLIIDVAKCENCHNCTLATKDEHDGNSFPGYAAEQPRHGADWVKIERKVRGEGTMVEANYQVTMCNHCDDAPCVKAGDGSVKKRDDGIVIIDPDKARGRKDLVDVCPHKAIWWNEELQLPQIWIFDAHLLDQGWKQPRCAQSCPTKAIEAVKILDSEMSALVEKENLRVQNPEFGTKPRVYYKNLHLMDTEFLGGCVLYDNNGTTDCVEDAKVTLLKDGNSIATTATDFFGDFKFDGLAADSGEYTIEVSHPTQGQAAITATFSQSRYINDILLQV</sequence>
<dbReference type="SUPFAM" id="SSF54862">
    <property type="entry name" value="4Fe-4S ferredoxins"/>
    <property type="match status" value="1"/>
</dbReference>
<evidence type="ECO:0000313" key="7">
    <source>
        <dbReference type="Proteomes" id="UP000787472"/>
    </source>
</evidence>
<dbReference type="AlphaFoldDB" id="A0A9E5MJY4"/>
<evidence type="ECO:0000256" key="4">
    <source>
        <dbReference type="ARBA" id="ARBA00023014"/>
    </source>
</evidence>
<evidence type="ECO:0000256" key="1">
    <source>
        <dbReference type="ARBA" id="ARBA00022485"/>
    </source>
</evidence>
<reference evidence="6" key="1">
    <citation type="submission" date="2020-03" db="EMBL/GenBank/DDBJ databases">
        <authorList>
            <person name="Guo F."/>
        </authorList>
    </citation>
    <scope>NUCLEOTIDE SEQUENCE</scope>
    <source>
        <strain evidence="6">JCM 30134</strain>
    </source>
</reference>
<dbReference type="PANTHER" id="PTHR43177">
    <property type="entry name" value="PROTEIN NRFC"/>
    <property type="match status" value="1"/>
</dbReference>
<dbReference type="Pfam" id="PF13247">
    <property type="entry name" value="Fer4_11"/>
    <property type="match status" value="1"/>
</dbReference>
<name>A0A9E5MJY4_9GAMM</name>
<gene>
    <name evidence="6" type="ORF">G8770_09620</name>
</gene>
<accession>A0A9E5MJY4</accession>
<keyword evidence="7" id="KW-1185">Reference proteome</keyword>
<dbReference type="CDD" id="cd10552">
    <property type="entry name" value="TH_beta_N"/>
    <property type="match status" value="1"/>
</dbReference>
<dbReference type="EMBL" id="JAAONZ010000005">
    <property type="protein sequence ID" value="NHO65799.1"/>
    <property type="molecule type" value="Genomic_DNA"/>
</dbReference>
<evidence type="ECO:0000313" key="6">
    <source>
        <dbReference type="EMBL" id="NHO65799.1"/>
    </source>
</evidence>
<dbReference type="SUPFAM" id="SSF49478">
    <property type="entry name" value="Cna protein B-type domain"/>
    <property type="match status" value="1"/>
</dbReference>
<keyword evidence="2" id="KW-0479">Metal-binding</keyword>
<organism evidence="6 7">
    <name type="scientific">Pseudomaricurvus hydrocarbonicus</name>
    <dbReference type="NCBI Taxonomy" id="1470433"/>
    <lineage>
        <taxon>Bacteria</taxon>
        <taxon>Pseudomonadati</taxon>
        <taxon>Pseudomonadota</taxon>
        <taxon>Gammaproteobacteria</taxon>
        <taxon>Cellvibrionales</taxon>
        <taxon>Cellvibrionaceae</taxon>
        <taxon>Pseudomaricurvus</taxon>
    </lineage>
</organism>
<comment type="caution">
    <text evidence="6">The sequence shown here is derived from an EMBL/GenBank/DDBJ whole genome shotgun (WGS) entry which is preliminary data.</text>
</comment>
<dbReference type="RefSeq" id="WP_167185377.1">
    <property type="nucleotide sequence ID" value="NZ_JAAONZ010000005.1"/>
</dbReference>
<dbReference type="Gene3D" id="2.60.40.10">
    <property type="entry name" value="Immunoglobulins"/>
    <property type="match status" value="1"/>
</dbReference>
<evidence type="ECO:0000256" key="2">
    <source>
        <dbReference type="ARBA" id="ARBA00022723"/>
    </source>
</evidence>
<evidence type="ECO:0000256" key="3">
    <source>
        <dbReference type="ARBA" id="ARBA00023004"/>
    </source>
</evidence>
<dbReference type="InterPro" id="IPR017896">
    <property type="entry name" value="4Fe4S_Fe-S-bd"/>
</dbReference>
<dbReference type="InterPro" id="IPR013783">
    <property type="entry name" value="Ig-like_fold"/>
</dbReference>
<keyword evidence="3" id="KW-0408">Iron</keyword>
<proteinExistence type="predicted"/>
<keyword evidence="4" id="KW-0411">Iron-sulfur</keyword>
<dbReference type="Gene3D" id="3.30.70.20">
    <property type="match status" value="2"/>
</dbReference>
<dbReference type="Proteomes" id="UP000787472">
    <property type="component" value="Unassembled WGS sequence"/>
</dbReference>
<dbReference type="PANTHER" id="PTHR43177:SF3">
    <property type="entry name" value="PROTEIN NRFC HOMOLOG"/>
    <property type="match status" value="1"/>
</dbReference>
<dbReference type="InterPro" id="IPR050954">
    <property type="entry name" value="ET_IronSulfur_Cluster-Binding"/>
</dbReference>
<feature type="domain" description="4Fe-4S ferredoxin-type" evidence="5">
    <location>
        <begin position="61"/>
        <end position="153"/>
    </location>
</feature>
<dbReference type="GO" id="GO:0046872">
    <property type="term" value="F:metal ion binding"/>
    <property type="evidence" value="ECO:0007669"/>
    <property type="project" value="UniProtKB-KW"/>
</dbReference>
<evidence type="ECO:0000259" key="5">
    <source>
        <dbReference type="Pfam" id="PF13247"/>
    </source>
</evidence>
<dbReference type="GO" id="GO:0051539">
    <property type="term" value="F:4 iron, 4 sulfur cluster binding"/>
    <property type="evidence" value="ECO:0007669"/>
    <property type="project" value="UniProtKB-KW"/>
</dbReference>
<keyword evidence="1" id="KW-0004">4Fe-4S</keyword>
<protein>
    <submittedName>
        <fullName evidence="6">Oxidoreductase</fullName>
    </submittedName>
</protein>